<dbReference type="Pfam" id="PF14494">
    <property type="entry name" value="DUF4436"/>
    <property type="match status" value="1"/>
</dbReference>
<dbReference type="OrthoDB" id="8438075at2"/>
<proteinExistence type="predicted"/>
<gene>
    <name evidence="2" type="ORF">EHQ62_04550</name>
</gene>
<keyword evidence="1" id="KW-0472">Membrane</keyword>
<feature type="transmembrane region" description="Helical" evidence="1">
    <location>
        <begin position="204"/>
        <end position="229"/>
    </location>
</feature>
<dbReference type="AlphaFoldDB" id="A0A4Z0ZVK5"/>
<keyword evidence="1" id="KW-1133">Transmembrane helix</keyword>
<evidence type="ECO:0000313" key="3">
    <source>
        <dbReference type="Proteomes" id="UP000297567"/>
    </source>
</evidence>
<sequence>MNSLRSLVSSNRFQLIFLILILITGSYIASVRYFIKDKSDFASFTDVDIDHVKTSVIHADVRSVEIDKREAKVELRIYLAEDLSFNRRSDTPKEDLRLISYSSNEEFNFKAKQPIRKILITLPLVGTITDYPFDQFQSTISLGFFKKTSEIDYMGIPIVFNMQSPIASYKLEFFDKPVEDFWVDRSTGNVDRIIQVERTKSNQFVSVFIMVTMFCIGLITILITTRILLYQKEIHVSELFLFALLVLVLPAIRNAQPGIPGFGVLSDYLSFFWALGLSIVSLLVLIIDWHFLKRVTFGKTNPS</sequence>
<dbReference type="RefSeq" id="WP_135641045.1">
    <property type="nucleotide sequence ID" value="NZ_RQGH01000011.1"/>
</dbReference>
<dbReference type="Proteomes" id="UP000297567">
    <property type="component" value="Unassembled WGS sequence"/>
</dbReference>
<dbReference type="EMBL" id="RQGH01000011">
    <property type="protein sequence ID" value="TGL72113.1"/>
    <property type="molecule type" value="Genomic_DNA"/>
</dbReference>
<dbReference type="InterPro" id="IPR027948">
    <property type="entry name" value="DUF4436"/>
</dbReference>
<organism evidence="2 3">
    <name type="scientific">Leptospira jelokensis</name>
    <dbReference type="NCBI Taxonomy" id="2484931"/>
    <lineage>
        <taxon>Bacteria</taxon>
        <taxon>Pseudomonadati</taxon>
        <taxon>Spirochaetota</taxon>
        <taxon>Spirochaetia</taxon>
        <taxon>Leptospirales</taxon>
        <taxon>Leptospiraceae</taxon>
        <taxon>Leptospira</taxon>
    </lineage>
</organism>
<feature type="transmembrane region" description="Helical" evidence="1">
    <location>
        <begin position="272"/>
        <end position="292"/>
    </location>
</feature>
<comment type="caution">
    <text evidence="2">The sequence shown here is derived from an EMBL/GenBank/DDBJ whole genome shotgun (WGS) entry which is preliminary data.</text>
</comment>
<name>A0A4Z0ZVK5_9LEPT</name>
<keyword evidence="3" id="KW-1185">Reference proteome</keyword>
<feature type="transmembrane region" description="Helical" evidence="1">
    <location>
        <begin position="12"/>
        <end position="35"/>
    </location>
</feature>
<keyword evidence="1" id="KW-0812">Transmembrane</keyword>
<reference evidence="2" key="1">
    <citation type="journal article" date="2019" name="PLoS Negl. Trop. Dis.">
        <title>Revisiting the worldwide diversity of Leptospira species in the environment.</title>
        <authorList>
            <person name="Vincent A.T."/>
            <person name="Schiettekatte O."/>
            <person name="Bourhy P."/>
            <person name="Veyrier F.J."/>
            <person name="Picardeau M."/>
        </authorList>
    </citation>
    <scope>NUCLEOTIDE SEQUENCE [LARGE SCALE GENOMIC DNA]</scope>
    <source>
        <strain evidence="2">201702451</strain>
    </source>
</reference>
<evidence type="ECO:0000313" key="2">
    <source>
        <dbReference type="EMBL" id="TGL72113.1"/>
    </source>
</evidence>
<feature type="transmembrane region" description="Helical" evidence="1">
    <location>
        <begin position="236"/>
        <end position="252"/>
    </location>
</feature>
<evidence type="ECO:0000256" key="1">
    <source>
        <dbReference type="SAM" id="Phobius"/>
    </source>
</evidence>
<accession>A0A4Z0ZVK5</accession>
<protein>
    <submittedName>
        <fullName evidence="2">DUF4436 domain-containing protein</fullName>
    </submittedName>
</protein>